<dbReference type="EMBL" id="LR999454">
    <property type="protein sequence ID" value="CAE6014236.1"/>
    <property type="molecule type" value="Genomic_DNA"/>
</dbReference>
<sequence>MTKSNSLQICLVKTGPTTPFISSLELRPLRNDIYISPYGSLKLLHRVGMATFGTIRYPDDVYDRSWNTYESANALGITAAPNVNSSNQYELPEVIITSAATPTFSNYSFRIDYGVYNRDDQVFMYLHFAEIRTLEANDTREFDIIWPGNISTLAYRPKKLQIETLFNVLPNECEGGSCIVELVRTKKSTLPPLLNAYEVYTVIDLQYSETFSEDVIAINNIKAAYRLNILSWQGDPCLPQEYRYLSDRGLKGIIAPAFQNLTQLQKLDLSSNSLTGEIPEFLANMKSLSNM</sequence>
<dbReference type="GO" id="GO:0016020">
    <property type="term" value="C:membrane"/>
    <property type="evidence" value="ECO:0007669"/>
    <property type="project" value="UniProtKB-SubCell"/>
</dbReference>
<keyword evidence="5" id="KW-0472">Membrane</keyword>
<dbReference type="InterPro" id="IPR032675">
    <property type="entry name" value="LRR_dom_sf"/>
</dbReference>
<comment type="subcellular location">
    <subcellularLocation>
        <location evidence="1">Membrane</location>
        <topology evidence="1">Single-pass membrane protein</topology>
    </subcellularLocation>
</comment>
<keyword evidence="2" id="KW-0812">Transmembrane</keyword>
<evidence type="ECO:0000256" key="1">
    <source>
        <dbReference type="ARBA" id="ARBA00004167"/>
    </source>
</evidence>
<evidence type="ECO:0000256" key="5">
    <source>
        <dbReference type="ARBA" id="ARBA00023136"/>
    </source>
</evidence>
<keyword evidence="3" id="KW-0732">Signal</keyword>
<dbReference type="Proteomes" id="UP000682877">
    <property type="component" value="Chromosome 4"/>
</dbReference>
<evidence type="ECO:0000259" key="6">
    <source>
        <dbReference type="Pfam" id="PF12819"/>
    </source>
</evidence>
<dbReference type="PANTHER" id="PTHR45631:SF97">
    <property type="entry name" value="LEUCINE-RICH REPEAT PROTEIN KINASE FAMILY PROTEIN"/>
    <property type="match status" value="1"/>
</dbReference>
<organism evidence="7 8">
    <name type="scientific">Arabidopsis arenosa</name>
    <name type="common">Sand rock-cress</name>
    <name type="synonym">Cardaminopsis arenosa</name>
    <dbReference type="NCBI Taxonomy" id="38785"/>
    <lineage>
        <taxon>Eukaryota</taxon>
        <taxon>Viridiplantae</taxon>
        <taxon>Streptophyta</taxon>
        <taxon>Embryophyta</taxon>
        <taxon>Tracheophyta</taxon>
        <taxon>Spermatophyta</taxon>
        <taxon>Magnoliopsida</taxon>
        <taxon>eudicotyledons</taxon>
        <taxon>Gunneridae</taxon>
        <taxon>Pentapetalae</taxon>
        <taxon>rosids</taxon>
        <taxon>malvids</taxon>
        <taxon>Brassicales</taxon>
        <taxon>Brassicaceae</taxon>
        <taxon>Camelineae</taxon>
        <taxon>Arabidopsis</taxon>
    </lineage>
</organism>
<name>A0A8S2A935_ARAAE</name>
<feature type="domain" description="Malectin-like" evidence="6">
    <location>
        <begin position="2"/>
        <end position="202"/>
    </location>
</feature>
<protein>
    <recommendedName>
        <fullName evidence="6">Malectin-like domain-containing protein</fullName>
    </recommendedName>
</protein>
<dbReference type="Pfam" id="PF12819">
    <property type="entry name" value="Malectin_like"/>
    <property type="match status" value="1"/>
</dbReference>
<accession>A0A8S2A935</accession>
<evidence type="ECO:0000313" key="8">
    <source>
        <dbReference type="Proteomes" id="UP000682877"/>
    </source>
</evidence>
<dbReference type="Pfam" id="PF00560">
    <property type="entry name" value="LRR_1"/>
    <property type="match status" value="1"/>
</dbReference>
<dbReference type="AlphaFoldDB" id="A0A8S2A935"/>
<dbReference type="InterPro" id="IPR001611">
    <property type="entry name" value="Leu-rich_rpt"/>
</dbReference>
<evidence type="ECO:0000256" key="4">
    <source>
        <dbReference type="ARBA" id="ARBA00022989"/>
    </source>
</evidence>
<gene>
    <name evidence="7" type="ORF">AARE701A_LOCUS9820</name>
</gene>
<evidence type="ECO:0000256" key="2">
    <source>
        <dbReference type="ARBA" id="ARBA00022692"/>
    </source>
</evidence>
<keyword evidence="4" id="KW-1133">Transmembrane helix</keyword>
<dbReference type="PANTHER" id="PTHR45631">
    <property type="entry name" value="OS07G0107800 PROTEIN-RELATED"/>
    <property type="match status" value="1"/>
</dbReference>
<dbReference type="SUPFAM" id="SSF52058">
    <property type="entry name" value="L domain-like"/>
    <property type="match status" value="1"/>
</dbReference>
<reference evidence="7" key="1">
    <citation type="submission" date="2021-01" db="EMBL/GenBank/DDBJ databases">
        <authorList>
            <person name="Bezrukov I."/>
        </authorList>
    </citation>
    <scope>NUCLEOTIDE SEQUENCE</scope>
</reference>
<keyword evidence="8" id="KW-1185">Reference proteome</keyword>
<evidence type="ECO:0000313" key="7">
    <source>
        <dbReference type="EMBL" id="CAE6014236.1"/>
    </source>
</evidence>
<proteinExistence type="predicted"/>
<dbReference type="Gene3D" id="3.80.10.10">
    <property type="entry name" value="Ribonuclease Inhibitor"/>
    <property type="match status" value="1"/>
</dbReference>
<dbReference type="InterPro" id="IPR024788">
    <property type="entry name" value="Malectin-like_Carb-bd_dom"/>
</dbReference>
<evidence type="ECO:0000256" key="3">
    <source>
        <dbReference type="ARBA" id="ARBA00022729"/>
    </source>
</evidence>